<feature type="transmembrane region" description="Helical" evidence="13">
    <location>
        <begin position="579"/>
        <end position="595"/>
    </location>
</feature>
<evidence type="ECO:0000256" key="12">
    <source>
        <dbReference type="SAM" id="MobiDB-lite"/>
    </source>
</evidence>
<feature type="region of interest" description="Disordered" evidence="12">
    <location>
        <begin position="421"/>
        <end position="444"/>
    </location>
</feature>
<dbReference type="GO" id="GO:0042383">
    <property type="term" value="C:sarcolemma"/>
    <property type="evidence" value="ECO:0007669"/>
    <property type="project" value="UniProtKB-ARBA"/>
</dbReference>
<dbReference type="PRINTS" id="PR01093">
    <property type="entry name" value="SULFNYLUR1"/>
</dbReference>
<dbReference type="Gene3D" id="1.20.1560.10">
    <property type="entry name" value="ABC transporter type 1, transmembrane domain"/>
    <property type="match status" value="2"/>
</dbReference>
<dbReference type="PROSITE" id="PS50893">
    <property type="entry name" value="ABC_TRANSPORTER_2"/>
    <property type="match status" value="2"/>
</dbReference>
<feature type="transmembrane region" description="Helical" evidence="13">
    <location>
        <begin position="967"/>
        <end position="992"/>
    </location>
</feature>
<keyword evidence="4 13" id="KW-0812">Transmembrane</keyword>
<keyword evidence="7" id="KW-0067">ATP-binding</keyword>
<dbReference type="CDD" id="cd18602">
    <property type="entry name" value="ABC_6TM_SUR1_D2_like"/>
    <property type="match status" value="1"/>
</dbReference>
<dbReference type="GO" id="GO:0032991">
    <property type="term" value="C:protein-containing complex"/>
    <property type="evidence" value="ECO:0007669"/>
    <property type="project" value="UniProtKB-ARBA"/>
</dbReference>
<dbReference type="GO" id="GO:0009410">
    <property type="term" value="P:response to xenobiotic stimulus"/>
    <property type="evidence" value="ECO:0007669"/>
    <property type="project" value="UniProtKB-ARBA"/>
</dbReference>
<feature type="transmembrane region" description="Helical" evidence="13">
    <location>
        <begin position="999"/>
        <end position="1021"/>
    </location>
</feature>
<feature type="region of interest" description="Disordered" evidence="12">
    <location>
        <begin position="1106"/>
        <end position="1126"/>
    </location>
</feature>
<dbReference type="GO" id="GO:0016887">
    <property type="term" value="F:ATP hydrolysis activity"/>
    <property type="evidence" value="ECO:0007669"/>
    <property type="project" value="InterPro"/>
</dbReference>
<dbReference type="SMART" id="SM00382">
    <property type="entry name" value="AAA"/>
    <property type="match status" value="2"/>
</dbReference>
<dbReference type="InterPro" id="IPR003439">
    <property type="entry name" value="ABC_transporter-like_ATP-bd"/>
</dbReference>
<keyword evidence="11" id="KW-0325">Glycoprotein</keyword>
<evidence type="ECO:0008006" key="18">
    <source>
        <dbReference type="Google" id="ProtNLM"/>
    </source>
</evidence>
<dbReference type="PROSITE" id="PS50929">
    <property type="entry name" value="ABC_TM1F"/>
    <property type="match status" value="1"/>
</dbReference>
<evidence type="ECO:0000259" key="14">
    <source>
        <dbReference type="PROSITE" id="PS50893"/>
    </source>
</evidence>
<dbReference type="SUPFAM" id="SSF52540">
    <property type="entry name" value="P-loop containing nucleoside triphosphate hydrolases"/>
    <property type="match status" value="2"/>
</dbReference>
<keyword evidence="17" id="KW-1185">Reference proteome</keyword>
<evidence type="ECO:0000256" key="7">
    <source>
        <dbReference type="ARBA" id="ARBA00022840"/>
    </source>
</evidence>
<feature type="transmembrane region" description="Helical" evidence="13">
    <location>
        <begin position="638"/>
        <end position="660"/>
    </location>
</feature>
<protein>
    <recommendedName>
        <fullName evidence="18">ATP binding cassette subfamily C member 8</fullName>
    </recommendedName>
</protein>
<keyword evidence="10" id="KW-0675">Receptor</keyword>
<comment type="caution">
    <text evidence="16">The sequence shown here is derived from an EMBL/GenBank/DDBJ whole genome shotgun (WGS) entry which is preliminary data.</text>
</comment>
<feature type="compositionally biased region" description="Basic and acidic residues" evidence="12">
    <location>
        <begin position="421"/>
        <end position="432"/>
    </location>
</feature>
<evidence type="ECO:0000313" key="16">
    <source>
        <dbReference type="EMBL" id="KAK7799542.1"/>
    </source>
</evidence>
<dbReference type="GO" id="GO:0008281">
    <property type="term" value="F:sulfonylurea receptor activity"/>
    <property type="evidence" value="ECO:0007669"/>
    <property type="project" value="InterPro"/>
</dbReference>
<evidence type="ECO:0000313" key="17">
    <source>
        <dbReference type="Proteomes" id="UP001488838"/>
    </source>
</evidence>
<dbReference type="FunFam" id="1.20.1560.10:FF:000005">
    <property type="entry name" value="ATP-binding cassette, sub-family C (CFTR/MRP), member 9"/>
    <property type="match status" value="1"/>
</dbReference>
<comment type="subcellular location">
    <subcellularLocation>
        <location evidence="1">Cell membrane</location>
        <topology evidence="1">Multi-pass membrane protein</topology>
    </subcellularLocation>
</comment>
<feature type="domain" description="ABC transporter" evidence="14">
    <location>
        <begin position="161"/>
        <end position="412"/>
    </location>
</feature>
<proteinExistence type="inferred from homology"/>
<dbReference type="InterPro" id="IPR011527">
    <property type="entry name" value="ABC1_TM_dom"/>
</dbReference>
<keyword evidence="3" id="KW-0813">Transport</keyword>
<keyword evidence="5" id="KW-0677">Repeat</keyword>
<evidence type="ECO:0000256" key="4">
    <source>
        <dbReference type="ARBA" id="ARBA00022692"/>
    </source>
</evidence>
<dbReference type="InterPro" id="IPR003593">
    <property type="entry name" value="AAA+_ATPase"/>
</dbReference>
<dbReference type="Pfam" id="PF00664">
    <property type="entry name" value="ABC_membrane"/>
    <property type="match status" value="1"/>
</dbReference>
<keyword evidence="8 13" id="KW-1133">Transmembrane helix</keyword>
<organism evidence="16 17">
    <name type="scientific">Myodes glareolus</name>
    <name type="common">Bank vole</name>
    <name type="synonym">Clethrionomys glareolus</name>
    <dbReference type="NCBI Taxonomy" id="447135"/>
    <lineage>
        <taxon>Eukaryota</taxon>
        <taxon>Metazoa</taxon>
        <taxon>Chordata</taxon>
        <taxon>Craniata</taxon>
        <taxon>Vertebrata</taxon>
        <taxon>Euteleostomi</taxon>
        <taxon>Mammalia</taxon>
        <taxon>Eutheria</taxon>
        <taxon>Euarchontoglires</taxon>
        <taxon>Glires</taxon>
        <taxon>Rodentia</taxon>
        <taxon>Myomorpha</taxon>
        <taxon>Muroidea</taxon>
        <taxon>Cricetidae</taxon>
        <taxon>Arvicolinae</taxon>
        <taxon>Myodes</taxon>
    </lineage>
</organism>
<evidence type="ECO:0000256" key="13">
    <source>
        <dbReference type="SAM" id="Phobius"/>
    </source>
</evidence>
<feature type="transmembrane region" description="Helical" evidence="13">
    <location>
        <begin position="486"/>
        <end position="504"/>
    </location>
</feature>
<dbReference type="SUPFAM" id="SSF90123">
    <property type="entry name" value="ABC transporter transmembrane region"/>
    <property type="match status" value="2"/>
</dbReference>
<feature type="region of interest" description="Disordered" evidence="12">
    <location>
        <begin position="225"/>
        <end position="249"/>
    </location>
</feature>
<dbReference type="FunFam" id="3.40.50.300:FF:000394">
    <property type="entry name" value="ATP-binding cassette, sub-family C (CFTR/MRP), member 9"/>
    <property type="match status" value="1"/>
</dbReference>
<feature type="transmembrane region" description="Helical" evidence="13">
    <location>
        <begin position="545"/>
        <end position="567"/>
    </location>
</feature>
<dbReference type="InterPro" id="IPR050173">
    <property type="entry name" value="ABC_transporter_C-like"/>
</dbReference>
<reference evidence="16 17" key="1">
    <citation type="journal article" date="2023" name="bioRxiv">
        <title>Conserved and derived expression patterns and positive selection on dental genes reveal complex evolutionary context of ever-growing rodent molars.</title>
        <authorList>
            <person name="Calamari Z.T."/>
            <person name="Song A."/>
            <person name="Cohen E."/>
            <person name="Akter M."/>
            <person name="Roy R.D."/>
            <person name="Hallikas O."/>
            <person name="Christensen M.M."/>
            <person name="Li P."/>
            <person name="Marangoni P."/>
            <person name="Jernvall J."/>
            <person name="Klein O.D."/>
        </authorList>
    </citation>
    <scope>NUCLEOTIDE SEQUENCE [LARGE SCALE GENOMIC DNA]</scope>
    <source>
        <strain evidence="16">V071</strain>
    </source>
</reference>
<gene>
    <name evidence="16" type="ORF">U0070_012759</name>
</gene>
<dbReference type="InterPro" id="IPR036640">
    <property type="entry name" value="ABC1_TM_sf"/>
</dbReference>
<evidence type="ECO:0000256" key="5">
    <source>
        <dbReference type="ARBA" id="ARBA00022737"/>
    </source>
</evidence>
<dbReference type="Pfam" id="PF00005">
    <property type="entry name" value="ABC_tran"/>
    <property type="match status" value="2"/>
</dbReference>
<keyword evidence="6" id="KW-0547">Nucleotide-binding</keyword>
<dbReference type="PROSITE" id="PS00211">
    <property type="entry name" value="ABC_TRANSPORTER_1"/>
    <property type="match status" value="2"/>
</dbReference>
<dbReference type="InterPro" id="IPR017871">
    <property type="entry name" value="ABC_transporter-like_CS"/>
</dbReference>
<dbReference type="Gene3D" id="3.40.50.300">
    <property type="entry name" value="P-loop containing nucleotide triphosphate hydrolases"/>
    <property type="match status" value="3"/>
</dbReference>
<accession>A0AAW0HEI3</accession>
<dbReference type="InterPro" id="IPR000844">
    <property type="entry name" value="ABCC8"/>
</dbReference>
<dbReference type="InterPro" id="IPR027417">
    <property type="entry name" value="P-loop_NTPase"/>
</dbReference>
<feature type="domain" description="ABC transporter" evidence="14">
    <location>
        <begin position="1132"/>
        <end position="1393"/>
    </location>
</feature>
<dbReference type="GO" id="GO:0006813">
    <property type="term" value="P:potassium ion transport"/>
    <property type="evidence" value="ECO:0007669"/>
    <property type="project" value="InterPro"/>
</dbReference>
<evidence type="ECO:0000256" key="9">
    <source>
        <dbReference type="ARBA" id="ARBA00023136"/>
    </source>
</evidence>
<evidence type="ECO:0000256" key="1">
    <source>
        <dbReference type="ARBA" id="ARBA00004651"/>
    </source>
</evidence>
<dbReference type="PANTHER" id="PTHR24223">
    <property type="entry name" value="ATP-BINDING CASSETTE SUB-FAMILY C"/>
    <property type="match status" value="1"/>
</dbReference>
<sequence length="1396" mass="153892">MNTAIPIAAVLITFVGHVSFFKESDFSPSVAFASLSLFHILVTPLFLLSSVVRSTVKALVSVQKLSEFLSSAEIHEEQCAPREPAPQGQAGKYQAVPLKVVNRKRPAREEVRDLLGPLQRLTPSMDGDADNFCVQGRGEKGHSITENPIAFCFLFHGGWTMKIIGGFFTWTPDGIPTLSNITIRIPRGQLTMIVGQVGCGKSSLLLATLGEMQKVSGAVFWNSSLSDSEGEDPSSPERETAADSDVRTRGPVAYASQKPWLLNATVEENITFESPFNKQRYKMVIEACSLQPDIDILPHGDQTQIGERGINLSGGQRQRISVARALYQHTNVVFLDDPFSALDVHLSDHLMQAGILELLRDDRRTVVLVTHKLQYLPHADWIIAMKDGTIQREGTLKDFQRSECQLFEHWKTLMNRQDQELEKETVMERKAPEPSQGLPRAMSSRDGLLLDEEEEEEEAAESEEDDNLSSVLHQRAKIPWRACTKYLSSAGVLLLSLLVFSQLLKHMVLVAIDYWLAKWTDSALVLSPAARNCSLSQECALDQSVYAMVFTVLCSLGIVLCLVTSVTVEWTGLKVAKRLHYSLLNCIILAPMRFFETTPLGSILNRFSSDCNTIDQHIPSTLECLSRSTLLCVSALTVISYVTPVFLVALLPLAVVCYFIQKYFRVASRDLQQLDDTTQLPLLSHFAETVEGLTTIRAFRYEARFQQKLLEYTDSNNIASLFLTAANRWLEVRMASASPPWGLGQGFWGHIDEEQKKGWLVVGTQSLLVLQPWQPSVSNLRLHPIDPRGVPGTRKVDEYIGACVVLIAAATSISNSLHRELSAGLVGLGLTYALMVSNYLNWMVRNLADMEIQLGAVKRIHALLKTEAESYEGLLAPSLIPKNWPDQGKIQIQNLSVRYDSSLKPVLKHVNALISPGQKVSWGGSPWVGNSQLWPSSYPQTPPITEADISDFLSLGGFVRPPVGTQLVSAVTSSALVSLSLLVSFCLTVIALDNSSTPACLLPLALLCHYLGLCILHLFLFGPENQEAVGSGTALLQEEKQIHPHTSRSPSHIVLPCTWGHTRAFPPGLLPNKMQACTTSHLYLYSTPGPPREPPLNHHRKQIQPWLQPGQGEAGQKTKRRGDAVTSGSQHCDFLQLYISQGHSAGHSAVTPPHLCIPQGHSAVTPHTVHPPGSQCCDLPHCASPKATIGICGRTGSGKSSFSLAFFRMVDMFEGRIIIDGIDIAKLPLHTLRSRLSIILQDPVLFSGTIRFNLDPEKKCSDNTLWEALEIAQLKLVVKALPGGLDAIITEGGENFSQGQRQLFCLARAFVRKTSIFIMDEATASIDMATENILQKVVMTAFADRTVVTIAHRVHTILSADLVMVLKRGAVLEFDKPETLLNQKDSVFASFVRADK</sequence>
<dbReference type="Proteomes" id="UP001488838">
    <property type="component" value="Unassembled WGS sequence"/>
</dbReference>
<evidence type="ECO:0000256" key="2">
    <source>
        <dbReference type="ARBA" id="ARBA00009726"/>
    </source>
</evidence>
<feature type="transmembrane region" description="Helical" evidence="13">
    <location>
        <begin position="30"/>
        <end position="48"/>
    </location>
</feature>
<evidence type="ECO:0000259" key="15">
    <source>
        <dbReference type="PROSITE" id="PS50929"/>
    </source>
</evidence>
<dbReference type="PANTHER" id="PTHR24223:SF187">
    <property type="entry name" value="ATP-BINDING CASSETTE SUB-FAMILY C MEMBER 8"/>
    <property type="match status" value="1"/>
</dbReference>
<evidence type="ECO:0000256" key="8">
    <source>
        <dbReference type="ARBA" id="ARBA00022989"/>
    </source>
</evidence>
<name>A0AAW0HEI3_MYOGA</name>
<keyword evidence="9 13" id="KW-0472">Membrane</keyword>
<dbReference type="EMBL" id="JBBHLL010000606">
    <property type="protein sequence ID" value="KAK7799542.1"/>
    <property type="molecule type" value="Genomic_DNA"/>
</dbReference>
<evidence type="ECO:0000256" key="10">
    <source>
        <dbReference type="ARBA" id="ARBA00023170"/>
    </source>
</evidence>
<evidence type="ECO:0000256" key="3">
    <source>
        <dbReference type="ARBA" id="ARBA00022448"/>
    </source>
</evidence>
<evidence type="ECO:0000256" key="11">
    <source>
        <dbReference type="ARBA" id="ARBA00023180"/>
    </source>
</evidence>
<feature type="transmembrane region" description="Helical" evidence="13">
    <location>
        <begin position="821"/>
        <end position="840"/>
    </location>
</feature>
<comment type="similarity">
    <text evidence="2">Belongs to the ABC transporter superfamily. ABCC family. Conjugate transporter (TC 3.A.1.208) subfamily.</text>
</comment>
<feature type="domain" description="ABC transmembrane type-1" evidence="15">
    <location>
        <begin position="497"/>
        <end position="734"/>
    </location>
</feature>
<dbReference type="GO" id="GO:0005524">
    <property type="term" value="F:ATP binding"/>
    <property type="evidence" value="ECO:0007669"/>
    <property type="project" value="UniProtKB-KW"/>
</dbReference>
<evidence type="ECO:0000256" key="6">
    <source>
        <dbReference type="ARBA" id="ARBA00022741"/>
    </source>
</evidence>
<dbReference type="GO" id="GO:0140359">
    <property type="term" value="F:ABC-type transporter activity"/>
    <property type="evidence" value="ECO:0007669"/>
    <property type="project" value="InterPro"/>
</dbReference>
<dbReference type="FunFam" id="3.40.50.300:FF:000197">
    <property type="entry name" value="ATP-binding cassette, sub-family C (CFTR/MRP), member 9"/>
    <property type="match status" value="1"/>
</dbReference>
<feature type="compositionally biased region" description="Basic and acidic residues" evidence="12">
    <location>
        <begin position="235"/>
        <end position="248"/>
    </location>
</feature>